<sequence length="174" mass="19674">MAVGRVSSRPRPPRAFSRPDQTSLASSRRIMPVRMRSGSFATACCGRPLPRQNHRPAESATATSRRSIFDLRCRRLRSSKPRRLTLSQSTILFLTPCSRSIAVCSPASRISEYLSFRSRARSVRTLTLVCCANMAEASLWRRLGRLFALKTDCMAVVEELMRRQRALFRSVVPN</sequence>
<feature type="region of interest" description="Disordered" evidence="1">
    <location>
        <begin position="1"/>
        <end position="25"/>
    </location>
</feature>
<organism evidence="2 3">
    <name type="scientific">Phyllosticta paracitricarpa</name>
    <dbReference type="NCBI Taxonomy" id="2016321"/>
    <lineage>
        <taxon>Eukaryota</taxon>
        <taxon>Fungi</taxon>
        <taxon>Dikarya</taxon>
        <taxon>Ascomycota</taxon>
        <taxon>Pezizomycotina</taxon>
        <taxon>Dothideomycetes</taxon>
        <taxon>Dothideomycetes incertae sedis</taxon>
        <taxon>Botryosphaeriales</taxon>
        <taxon>Phyllostictaceae</taxon>
        <taxon>Phyllosticta</taxon>
    </lineage>
</organism>
<protein>
    <submittedName>
        <fullName evidence="2">Uncharacterized protein</fullName>
    </submittedName>
</protein>
<keyword evidence="3" id="KW-1185">Reference proteome</keyword>
<reference evidence="2 3" key="1">
    <citation type="submission" date="2024-04" db="EMBL/GenBank/DDBJ databases">
        <title>Phyllosticta paracitricarpa is synonymous to the EU quarantine fungus P. citricarpa based on phylogenomic analyses.</title>
        <authorList>
            <consortium name="Lawrence Berkeley National Laboratory"/>
            <person name="Van ingen-buijs V.A."/>
            <person name="Van westerhoven A.C."/>
            <person name="Haridas S."/>
            <person name="Skiadas P."/>
            <person name="Martin F."/>
            <person name="Groenewald J.Z."/>
            <person name="Crous P.W."/>
            <person name="Seidl M.F."/>
        </authorList>
    </citation>
    <scope>NUCLEOTIDE SEQUENCE [LARGE SCALE GENOMIC DNA]</scope>
    <source>
        <strain evidence="2 3">CBS 141358</strain>
    </source>
</reference>
<name>A0ABR1MTG9_9PEZI</name>
<evidence type="ECO:0000313" key="2">
    <source>
        <dbReference type="EMBL" id="KAK7606241.1"/>
    </source>
</evidence>
<accession>A0ABR1MTG9</accession>
<dbReference type="Proteomes" id="UP001367316">
    <property type="component" value="Unassembled WGS sequence"/>
</dbReference>
<evidence type="ECO:0000313" key="3">
    <source>
        <dbReference type="Proteomes" id="UP001367316"/>
    </source>
</evidence>
<proteinExistence type="predicted"/>
<evidence type="ECO:0000256" key="1">
    <source>
        <dbReference type="SAM" id="MobiDB-lite"/>
    </source>
</evidence>
<comment type="caution">
    <text evidence="2">The sequence shown here is derived from an EMBL/GenBank/DDBJ whole genome shotgun (WGS) entry which is preliminary data.</text>
</comment>
<gene>
    <name evidence="2" type="ORF">JOL62DRAFT_362707</name>
</gene>
<dbReference type="EMBL" id="JBBPBF010000052">
    <property type="protein sequence ID" value="KAK7606241.1"/>
    <property type="molecule type" value="Genomic_DNA"/>
</dbReference>